<keyword evidence="13 15" id="KW-0141">cGMP biosynthesis</keyword>
<evidence type="ECO:0000256" key="10">
    <source>
        <dbReference type="ARBA" id="ARBA00023170"/>
    </source>
</evidence>
<evidence type="ECO:0000313" key="18">
    <source>
        <dbReference type="EMBL" id="EKC21942.1"/>
    </source>
</evidence>
<dbReference type="Gene3D" id="3.40.50.2300">
    <property type="match status" value="2"/>
</dbReference>
<dbReference type="Pfam" id="PF01094">
    <property type="entry name" value="ANF_receptor"/>
    <property type="match status" value="1"/>
</dbReference>
<dbReference type="GO" id="GO:0005524">
    <property type="term" value="F:ATP binding"/>
    <property type="evidence" value="ECO:0007669"/>
    <property type="project" value="InterPro"/>
</dbReference>
<keyword evidence="11" id="KW-0325">Glycoprotein</keyword>
<dbReference type="InterPro" id="IPR050401">
    <property type="entry name" value="Cyclic_nucleotide_synthase"/>
</dbReference>
<dbReference type="HOGENOM" id="CLU_001072_1_3_1"/>
<dbReference type="InterPro" id="IPR028082">
    <property type="entry name" value="Peripla_BP_I"/>
</dbReference>
<dbReference type="EMBL" id="JH816727">
    <property type="protein sequence ID" value="EKC21942.1"/>
    <property type="molecule type" value="Genomic_DNA"/>
</dbReference>
<dbReference type="SUPFAM" id="SSF55073">
    <property type="entry name" value="Nucleotide cyclase"/>
    <property type="match status" value="1"/>
</dbReference>
<keyword evidence="7 17" id="KW-1133">Transmembrane helix</keyword>
<name>K1PDH0_MAGGI</name>
<evidence type="ECO:0000256" key="1">
    <source>
        <dbReference type="ARBA" id="ARBA00001436"/>
    </source>
</evidence>
<dbReference type="PANTHER" id="PTHR11920:SF501">
    <property type="entry name" value="GUANYLATE CYCLASE 32E"/>
    <property type="match status" value="1"/>
</dbReference>
<dbReference type="InParanoid" id="K1PDH0"/>
<dbReference type="CDD" id="cd07302">
    <property type="entry name" value="CHD"/>
    <property type="match status" value="1"/>
</dbReference>
<dbReference type="InterPro" id="IPR029787">
    <property type="entry name" value="Nucleotide_cyclase"/>
</dbReference>
<feature type="region of interest" description="Disordered" evidence="16">
    <location>
        <begin position="1015"/>
        <end position="1040"/>
    </location>
</feature>
<dbReference type="InterPro" id="IPR011645">
    <property type="entry name" value="HNOB_dom_associated"/>
</dbReference>
<gene>
    <name evidence="18" type="ORF">CGI_10003032</name>
</gene>
<feature type="compositionally biased region" description="Polar residues" evidence="16">
    <location>
        <begin position="1095"/>
        <end position="1107"/>
    </location>
</feature>
<evidence type="ECO:0000256" key="15">
    <source>
        <dbReference type="RuleBase" id="RU003431"/>
    </source>
</evidence>
<dbReference type="GO" id="GO:0005886">
    <property type="term" value="C:plasma membrane"/>
    <property type="evidence" value="ECO:0007669"/>
    <property type="project" value="TreeGrafter"/>
</dbReference>
<dbReference type="Gene3D" id="1.10.510.10">
    <property type="entry name" value="Transferase(Phosphotransferase) domain 1"/>
    <property type="match status" value="1"/>
</dbReference>
<dbReference type="GO" id="GO:0007168">
    <property type="term" value="P:receptor guanylyl cyclase signaling pathway"/>
    <property type="evidence" value="ECO:0007669"/>
    <property type="project" value="TreeGrafter"/>
</dbReference>
<dbReference type="PANTHER" id="PTHR11920">
    <property type="entry name" value="GUANYLYL CYCLASE"/>
    <property type="match status" value="1"/>
</dbReference>
<evidence type="ECO:0000256" key="8">
    <source>
        <dbReference type="ARBA" id="ARBA00023134"/>
    </source>
</evidence>
<evidence type="ECO:0000256" key="4">
    <source>
        <dbReference type="ARBA" id="ARBA00022692"/>
    </source>
</evidence>
<dbReference type="SUPFAM" id="SSF53822">
    <property type="entry name" value="Periplasmic binding protein-like I"/>
    <property type="match status" value="1"/>
</dbReference>
<organism evidence="18">
    <name type="scientific">Magallana gigas</name>
    <name type="common">Pacific oyster</name>
    <name type="synonym">Crassostrea gigas</name>
    <dbReference type="NCBI Taxonomy" id="29159"/>
    <lineage>
        <taxon>Eukaryota</taxon>
        <taxon>Metazoa</taxon>
        <taxon>Spiralia</taxon>
        <taxon>Lophotrochozoa</taxon>
        <taxon>Mollusca</taxon>
        <taxon>Bivalvia</taxon>
        <taxon>Autobranchia</taxon>
        <taxon>Pteriomorphia</taxon>
        <taxon>Ostreida</taxon>
        <taxon>Ostreoidea</taxon>
        <taxon>Ostreidae</taxon>
        <taxon>Magallana</taxon>
    </lineage>
</organism>
<feature type="region of interest" description="Disordered" evidence="16">
    <location>
        <begin position="1089"/>
        <end position="1165"/>
    </location>
</feature>
<keyword evidence="12 14" id="KW-0456">Lyase</keyword>
<dbReference type="InterPro" id="IPR011009">
    <property type="entry name" value="Kinase-like_dom_sf"/>
</dbReference>
<dbReference type="Pfam" id="PF07714">
    <property type="entry name" value="PK_Tyr_Ser-Thr"/>
    <property type="match status" value="1"/>
</dbReference>
<keyword evidence="9 17" id="KW-0472">Membrane</keyword>
<dbReference type="FunFam" id="1.10.510.10:FF:000420">
    <property type="entry name" value="Guanylate cyclase"/>
    <property type="match status" value="1"/>
</dbReference>
<keyword evidence="4 17" id="KW-0812">Transmembrane</keyword>
<evidence type="ECO:0000256" key="13">
    <source>
        <dbReference type="ARBA" id="ARBA00023293"/>
    </source>
</evidence>
<dbReference type="PROSITE" id="PS00452">
    <property type="entry name" value="GUANYLATE_CYCLASE_1"/>
    <property type="match status" value="1"/>
</dbReference>
<dbReference type="Pfam" id="PF00211">
    <property type="entry name" value="Guanylate_cyc"/>
    <property type="match status" value="1"/>
</dbReference>
<dbReference type="CDD" id="cd06352">
    <property type="entry name" value="PBP1_NPR_GC-like"/>
    <property type="match status" value="1"/>
</dbReference>
<evidence type="ECO:0000256" key="3">
    <source>
        <dbReference type="ARBA" id="ARBA00012202"/>
    </source>
</evidence>
<dbReference type="InterPro" id="IPR000719">
    <property type="entry name" value="Prot_kinase_dom"/>
</dbReference>
<dbReference type="EC" id="4.6.1.2" evidence="3 15"/>
<feature type="transmembrane region" description="Helical" evidence="17">
    <location>
        <begin position="404"/>
        <end position="428"/>
    </location>
</feature>
<evidence type="ECO:0000256" key="11">
    <source>
        <dbReference type="ARBA" id="ARBA00023180"/>
    </source>
</evidence>
<comment type="subcellular location">
    <subcellularLocation>
        <location evidence="2">Membrane</location>
        <topology evidence="2">Single-pass type I membrane protein</topology>
    </subcellularLocation>
</comment>
<protein>
    <recommendedName>
        <fullName evidence="3 15">Guanylate cyclase</fullName>
        <ecNumber evidence="3 15">4.6.1.2</ecNumber>
    </recommendedName>
</protein>
<evidence type="ECO:0000256" key="2">
    <source>
        <dbReference type="ARBA" id="ARBA00004479"/>
    </source>
</evidence>
<keyword evidence="10 18" id="KW-0675">Receptor</keyword>
<keyword evidence="8" id="KW-0342">GTP-binding</keyword>
<dbReference type="AlphaFoldDB" id="K1PDH0"/>
<dbReference type="InterPro" id="IPR001245">
    <property type="entry name" value="Ser-Thr/Tyr_kinase_cat_dom"/>
</dbReference>
<sequence>MAIDLDNRFECMAHCLTLCSGSEPIGLLIPSTSTVPGLPSEATVSGALSQALANVSGSLQFNVSSKNTNCDEGTALNEAFGIKDSVQSFIGPVCEKAIRSIAMMAALWNKPVVTWTPIKEDADSFPTLIATLGTYEDIARNIATLLQCQGWKTIGIIHANTEIHRQMAVTTKSVLQDDDVTVKRVLPTNMTGDSMKSTLSSIKALVRIIVVLVPEMFLETFLTAVTSEGMNDGSYVFIHWKFSPALNQSSGLSVPHPKNTLQSLLQIGPFTVSQSSYDQFTSHNSLSQPASEFYAYLYDAVILYSHFVVLNNTNPLQLHQNLQRINYTGWTGHIRFNNSFATRAYRVSHYQQGNFSVVYELSSDQCVKTPTPMEWIGAGPPQDTPKCGFTGSSCKDNDDANERGAIIAGACIGGLLSVAAFILAFYLYRKMRFEKELMGMLWKVNENEIKLRNKQAAPKQQAGPHPTKKLVRMETRGTLGFGSSCSLDKNFLFAPIGNYKGSVVAVKSLQRRSIRLTRDVLRDLKTLRELHHDNLNQFVGANLEPENCYVLTMYCPKGSLQDILENDDIKLDWMFKMSFALDLARGMEFLHKSSLRSHGNLKSSNCVIDSRWVLKLTDYGAITTHPEEPTQEVGEHEFYTGLFWTAPELLRLQKIPRKGTQKGDVYSFGIILQEIFLRTTPYYFNVVSSPKEIIMRVRNHEVPPYRPHIPDDSNVPDKAVFLMRCCWHEHSESRPDFHSIRKRLIDINSGRKINIMDNMIQMLEAYSNNLEQLVTERTEELALEKQKTDRLLYNMLPPLVAEQLKRGESVQPECYDEVSIFFSDIVGFTTIANQSEPLQVVDLLNDLYTTFDEIIARHDVYKVETIGDAYMCVSGLPRRNGKKHSGEIANMALDLLNGVTNFKIRHLPGSKLQLRIGLHTGGCAAGVVGTAMPRYCLFGDTVNMASRMESTGKALHIHISAGMNSALKDLGWGFMTMERGIIDVKGKGLQKTYWLIGKTGYSKPLPQTMISLQEKWRQSQDTGRPCSPTESHISDRDHSDSMYGRAFRKTSIAISFLHSLSRDAQNSDSRSVSELSVQDLHLSCESLKDKRPSPVTLSPVQRSQSVGESKIRPMINNLTKNRKSRPELKSKSSTDSSSDESKDSDQSNSSKETPKKFAIPKIEIS</sequence>
<dbReference type="PROSITE" id="PS50011">
    <property type="entry name" value="PROTEIN_KINASE_DOM"/>
    <property type="match status" value="1"/>
</dbReference>
<dbReference type="GO" id="GO:0004672">
    <property type="term" value="F:protein kinase activity"/>
    <property type="evidence" value="ECO:0007669"/>
    <property type="project" value="InterPro"/>
</dbReference>
<evidence type="ECO:0000256" key="14">
    <source>
        <dbReference type="RuleBase" id="RU000405"/>
    </source>
</evidence>
<dbReference type="InterPro" id="IPR001828">
    <property type="entry name" value="ANF_lig-bd_rcpt"/>
</dbReference>
<evidence type="ECO:0000256" key="12">
    <source>
        <dbReference type="ARBA" id="ARBA00023239"/>
    </source>
</evidence>
<dbReference type="GO" id="GO:0004016">
    <property type="term" value="F:adenylate cyclase activity"/>
    <property type="evidence" value="ECO:0007669"/>
    <property type="project" value="TreeGrafter"/>
</dbReference>
<dbReference type="Gene3D" id="3.30.70.1230">
    <property type="entry name" value="Nucleotide cyclase"/>
    <property type="match status" value="1"/>
</dbReference>
<dbReference type="GO" id="GO:0035556">
    <property type="term" value="P:intracellular signal transduction"/>
    <property type="evidence" value="ECO:0007669"/>
    <property type="project" value="InterPro"/>
</dbReference>
<dbReference type="GO" id="GO:0001653">
    <property type="term" value="F:peptide receptor activity"/>
    <property type="evidence" value="ECO:0007669"/>
    <property type="project" value="TreeGrafter"/>
</dbReference>
<dbReference type="Pfam" id="PF07701">
    <property type="entry name" value="HNOBA"/>
    <property type="match status" value="1"/>
</dbReference>
<dbReference type="SUPFAM" id="SSF56112">
    <property type="entry name" value="Protein kinase-like (PK-like)"/>
    <property type="match status" value="1"/>
</dbReference>
<dbReference type="GO" id="GO:0005525">
    <property type="term" value="F:GTP binding"/>
    <property type="evidence" value="ECO:0007669"/>
    <property type="project" value="UniProtKB-KW"/>
</dbReference>
<evidence type="ECO:0000256" key="5">
    <source>
        <dbReference type="ARBA" id="ARBA00022729"/>
    </source>
</evidence>
<evidence type="ECO:0000256" key="17">
    <source>
        <dbReference type="SAM" id="Phobius"/>
    </source>
</evidence>
<dbReference type="SMART" id="SM00044">
    <property type="entry name" value="CYCc"/>
    <property type="match status" value="1"/>
</dbReference>
<comment type="similarity">
    <text evidence="14">Belongs to the adenylyl cyclase class-4/guanylyl cyclase family.</text>
</comment>
<dbReference type="InterPro" id="IPR018297">
    <property type="entry name" value="A/G_cyclase_CS"/>
</dbReference>
<evidence type="ECO:0000256" key="7">
    <source>
        <dbReference type="ARBA" id="ARBA00022989"/>
    </source>
</evidence>
<evidence type="ECO:0000256" key="16">
    <source>
        <dbReference type="SAM" id="MobiDB-lite"/>
    </source>
</evidence>
<dbReference type="FunFam" id="3.30.70.1230:FF:000004">
    <property type="entry name" value="Guanylate cyclase"/>
    <property type="match status" value="1"/>
</dbReference>
<dbReference type="PROSITE" id="PS50125">
    <property type="entry name" value="GUANYLATE_CYCLASE_2"/>
    <property type="match status" value="1"/>
</dbReference>
<dbReference type="InterPro" id="IPR001054">
    <property type="entry name" value="A/G_cyclase"/>
</dbReference>
<keyword evidence="6" id="KW-0547">Nucleotide-binding</keyword>
<evidence type="ECO:0000256" key="6">
    <source>
        <dbReference type="ARBA" id="ARBA00022741"/>
    </source>
</evidence>
<reference evidence="18" key="1">
    <citation type="journal article" date="2012" name="Nature">
        <title>The oyster genome reveals stress adaptation and complexity of shell formation.</title>
        <authorList>
            <person name="Zhang G."/>
            <person name="Fang X."/>
            <person name="Guo X."/>
            <person name="Li L."/>
            <person name="Luo R."/>
            <person name="Xu F."/>
            <person name="Yang P."/>
            <person name="Zhang L."/>
            <person name="Wang X."/>
            <person name="Qi H."/>
            <person name="Xiong Z."/>
            <person name="Que H."/>
            <person name="Xie Y."/>
            <person name="Holland P.W."/>
            <person name="Paps J."/>
            <person name="Zhu Y."/>
            <person name="Wu F."/>
            <person name="Chen Y."/>
            <person name="Wang J."/>
            <person name="Peng C."/>
            <person name="Meng J."/>
            <person name="Yang L."/>
            <person name="Liu J."/>
            <person name="Wen B."/>
            <person name="Zhang N."/>
            <person name="Huang Z."/>
            <person name="Zhu Q."/>
            <person name="Feng Y."/>
            <person name="Mount A."/>
            <person name="Hedgecock D."/>
            <person name="Xu Z."/>
            <person name="Liu Y."/>
            <person name="Domazet-Loso T."/>
            <person name="Du Y."/>
            <person name="Sun X."/>
            <person name="Zhang S."/>
            <person name="Liu B."/>
            <person name="Cheng P."/>
            <person name="Jiang X."/>
            <person name="Li J."/>
            <person name="Fan D."/>
            <person name="Wang W."/>
            <person name="Fu W."/>
            <person name="Wang T."/>
            <person name="Wang B."/>
            <person name="Zhang J."/>
            <person name="Peng Z."/>
            <person name="Li Y."/>
            <person name="Li N."/>
            <person name="Wang J."/>
            <person name="Chen M."/>
            <person name="He Y."/>
            <person name="Tan F."/>
            <person name="Song X."/>
            <person name="Zheng Q."/>
            <person name="Huang R."/>
            <person name="Yang H."/>
            <person name="Du X."/>
            <person name="Chen L."/>
            <person name="Yang M."/>
            <person name="Gaffney P.M."/>
            <person name="Wang S."/>
            <person name="Luo L."/>
            <person name="She Z."/>
            <person name="Ming Y."/>
            <person name="Huang W."/>
            <person name="Zhang S."/>
            <person name="Huang B."/>
            <person name="Zhang Y."/>
            <person name="Qu T."/>
            <person name="Ni P."/>
            <person name="Miao G."/>
            <person name="Wang J."/>
            <person name="Wang Q."/>
            <person name="Steinberg C.E."/>
            <person name="Wang H."/>
            <person name="Li N."/>
            <person name="Qian L."/>
            <person name="Zhang G."/>
            <person name="Li Y."/>
            <person name="Yang H."/>
            <person name="Liu X."/>
            <person name="Wang J."/>
            <person name="Yin Y."/>
            <person name="Wang J."/>
        </authorList>
    </citation>
    <scope>NUCLEOTIDE SEQUENCE [LARGE SCALE GENOMIC DNA]</scope>
    <source>
        <strain evidence="18">05x7-T-G4-1.051#20</strain>
    </source>
</reference>
<keyword evidence="5" id="KW-0732">Signal</keyword>
<comment type="catalytic activity">
    <reaction evidence="1 15">
        <text>GTP = 3',5'-cyclic GMP + diphosphate</text>
        <dbReference type="Rhea" id="RHEA:13665"/>
        <dbReference type="ChEBI" id="CHEBI:33019"/>
        <dbReference type="ChEBI" id="CHEBI:37565"/>
        <dbReference type="ChEBI" id="CHEBI:57746"/>
        <dbReference type="EC" id="4.6.1.2"/>
    </reaction>
</comment>
<proteinExistence type="inferred from homology"/>
<evidence type="ECO:0000256" key="9">
    <source>
        <dbReference type="ARBA" id="ARBA00023136"/>
    </source>
</evidence>
<accession>K1PDH0</accession>
<dbReference type="GO" id="GO:0004383">
    <property type="term" value="F:guanylate cyclase activity"/>
    <property type="evidence" value="ECO:0007669"/>
    <property type="project" value="UniProtKB-EC"/>
</dbReference>